<feature type="domain" description="Protein kinase" evidence="2">
    <location>
        <begin position="18"/>
        <end position="360"/>
    </location>
</feature>
<organism evidence="3 4">
    <name type="scientific">Cylicocyclus nassatus</name>
    <name type="common">Nematode worm</name>
    <dbReference type="NCBI Taxonomy" id="53992"/>
    <lineage>
        <taxon>Eukaryota</taxon>
        <taxon>Metazoa</taxon>
        <taxon>Ecdysozoa</taxon>
        <taxon>Nematoda</taxon>
        <taxon>Chromadorea</taxon>
        <taxon>Rhabditida</taxon>
        <taxon>Rhabditina</taxon>
        <taxon>Rhabditomorpha</taxon>
        <taxon>Strongyloidea</taxon>
        <taxon>Strongylidae</taxon>
        <taxon>Cylicocyclus</taxon>
    </lineage>
</organism>
<dbReference type="Pfam" id="PF00069">
    <property type="entry name" value="Pkinase"/>
    <property type="match status" value="1"/>
</dbReference>
<comment type="caution">
    <text evidence="3">The sequence shown here is derived from an EMBL/GenBank/DDBJ whole genome shotgun (WGS) entry which is preliminary data.</text>
</comment>
<dbReference type="AlphaFoldDB" id="A0AA36GL06"/>
<dbReference type="FunFam" id="1.10.510.10:FF:001002">
    <property type="entry name" value="Protein CBG10779"/>
    <property type="match status" value="1"/>
</dbReference>
<protein>
    <recommendedName>
        <fullName evidence="2">Protein kinase domain-containing protein</fullName>
    </recommendedName>
</protein>
<evidence type="ECO:0000313" key="4">
    <source>
        <dbReference type="Proteomes" id="UP001176961"/>
    </source>
</evidence>
<feature type="compositionally biased region" description="Basic and acidic residues" evidence="1">
    <location>
        <begin position="475"/>
        <end position="490"/>
    </location>
</feature>
<dbReference type="InterPro" id="IPR000719">
    <property type="entry name" value="Prot_kinase_dom"/>
</dbReference>
<dbReference type="EMBL" id="CATQJL010000112">
    <property type="protein sequence ID" value="CAJ0594030.1"/>
    <property type="molecule type" value="Genomic_DNA"/>
</dbReference>
<evidence type="ECO:0000259" key="2">
    <source>
        <dbReference type="PROSITE" id="PS50011"/>
    </source>
</evidence>
<feature type="region of interest" description="Disordered" evidence="1">
    <location>
        <begin position="370"/>
        <end position="449"/>
    </location>
</feature>
<gene>
    <name evidence="3" type="ORF">CYNAS_LOCUS6013</name>
</gene>
<dbReference type="InterPro" id="IPR050235">
    <property type="entry name" value="CK1_Ser-Thr_kinase"/>
</dbReference>
<accession>A0AA36GL06</accession>
<dbReference type="GO" id="GO:0004672">
    <property type="term" value="F:protein kinase activity"/>
    <property type="evidence" value="ECO:0007669"/>
    <property type="project" value="InterPro"/>
</dbReference>
<dbReference type="GO" id="GO:0005524">
    <property type="term" value="F:ATP binding"/>
    <property type="evidence" value="ECO:0007669"/>
    <property type="project" value="InterPro"/>
</dbReference>
<dbReference type="InterPro" id="IPR011009">
    <property type="entry name" value="Kinase-like_dom_sf"/>
</dbReference>
<dbReference type="SMART" id="SM00220">
    <property type="entry name" value="S_TKc"/>
    <property type="match status" value="1"/>
</dbReference>
<feature type="region of interest" description="Disordered" evidence="1">
    <location>
        <begin position="466"/>
        <end position="508"/>
    </location>
</feature>
<evidence type="ECO:0000313" key="3">
    <source>
        <dbReference type="EMBL" id="CAJ0594030.1"/>
    </source>
</evidence>
<dbReference type="Gene3D" id="1.10.510.10">
    <property type="entry name" value="Transferase(Phosphotransferase) domain 1"/>
    <property type="match status" value="1"/>
</dbReference>
<sequence>MGRPNVRLQLTSIIKGKYIACRKLGEGGCGVIYEVALIESPHRRFACKAEDQDSGRDEEILKMEAKVMKKINQTKSIHCPLWIEGGKFENYNYLIMTLLGPSVSDLRKAIPSQKFTLFTVIVIGVQALDALREVHNAGFVHRDIKPSNYAIGDTGTPKEKLIYILDFGLARAYRVQTPEGKWILRNPRRTAQFRGTTRYCSINAHDREEQGRHDDLWSLFYMLVEMIIGNLPWKNMTDHATAEREKTDKEQELLDQSPKEFELYLTHVKQLGYGITPDYELLRNIFLNVFKRNKFDFSMKLDWEKDGKYGNLYSWNRCSLPRVTSKDSTVFTLEQLLKMPKNLVEVTEDMALKTQEREWYATISSHDDTLEEEAEKTIEPEVQLPSLAMDSSPRKKSYENRKKEQLATPKYTPPKQEQKMDAPKLVTPKYTPPKSQEQKPNVPKTPEKKTAVIPLYIPGFQTAVIQKSPVQKKRSTIEEKSREKKADAGKHSPSKVQQKQVQGFFFSG</sequence>
<proteinExistence type="predicted"/>
<dbReference type="PROSITE" id="PS50011">
    <property type="entry name" value="PROTEIN_KINASE_DOM"/>
    <property type="match status" value="1"/>
</dbReference>
<dbReference type="SUPFAM" id="SSF56112">
    <property type="entry name" value="Protein kinase-like (PK-like)"/>
    <property type="match status" value="1"/>
</dbReference>
<reference evidence="3" key="1">
    <citation type="submission" date="2023-07" db="EMBL/GenBank/DDBJ databases">
        <authorList>
            <consortium name="CYATHOMIX"/>
        </authorList>
    </citation>
    <scope>NUCLEOTIDE SEQUENCE</scope>
    <source>
        <strain evidence="3">N/A</strain>
    </source>
</reference>
<feature type="compositionally biased region" description="Basic and acidic residues" evidence="1">
    <location>
        <begin position="392"/>
        <end position="405"/>
    </location>
</feature>
<name>A0AA36GL06_CYLNA</name>
<keyword evidence="4" id="KW-1185">Reference proteome</keyword>
<dbReference type="Proteomes" id="UP001176961">
    <property type="component" value="Unassembled WGS sequence"/>
</dbReference>
<feature type="compositionally biased region" description="Low complexity" evidence="1">
    <location>
        <begin position="494"/>
        <end position="508"/>
    </location>
</feature>
<evidence type="ECO:0000256" key="1">
    <source>
        <dbReference type="SAM" id="MobiDB-lite"/>
    </source>
</evidence>
<dbReference type="PANTHER" id="PTHR11909">
    <property type="entry name" value="CASEIN KINASE-RELATED"/>
    <property type="match status" value="1"/>
</dbReference>